<reference evidence="3" key="1">
    <citation type="journal article" date="2011" name="Nature">
        <title>Genome sequence and analysis of the tuber crop potato.</title>
        <authorList>
            <consortium name="The Potato Genome Sequencing Consortium"/>
        </authorList>
    </citation>
    <scope>NUCLEOTIDE SEQUENCE [LARGE SCALE GENOMIC DNA]</scope>
    <source>
        <strain evidence="3">cv. DM1-3 516 R44</strain>
    </source>
</reference>
<dbReference type="Gramene" id="PGSC0003DMT400097724">
    <property type="protein sequence ID" value="PGSC0003DMT400097724"/>
    <property type="gene ID" value="PGSC0003DMG400047295"/>
</dbReference>
<reference evidence="2" key="2">
    <citation type="submission" date="2015-06" db="UniProtKB">
        <authorList>
            <consortium name="EnsemblPlants"/>
        </authorList>
    </citation>
    <scope>IDENTIFICATION</scope>
    <source>
        <strain evidence="2">DM1-3 516 R44</strain>
    </source>
</reference>
<protein>
    <submittedName>
        <fullName evidence="2">Uncharacterized protein</fullName>
    </submittedName>
</protein>
<evidence type="ECO:0000313" key="2">
    <source>
        <dbReference type="EnsemblPlants" id="PGSC0003DMT400097724"/>
    </source>
</evidence>
<organism evidence="2 3">
    <name type="scientific">Solanum tuberosum</name>
    <name type="common">Potato</name>
    <dbReference type="NCBI Taxonomy" id="4113"/>
    <lineage>
        <taxon>Eukaryota</taxon>
        <taxon>Viridiplantae</taxon>
        <taxon>Streptophyta</taxon>
        <taxon>Embryophyta</taxon>
        <taxon>Tracheophyta</taxon>
        <taxon>Spermatophyta</taxon>
        <taxon>Magnoliopsida</taxon>
        <taxon>eudicotyledons</taxon>
        <taxon>Gunneridae</taxon>
        <taxon>Pentapetalae</taxon>
        <taxon>asterids</taxon>
        <taxon>lamiids</taxon>
        <taxon>Solanales</taxon>
        <taxon>Solanaceae</taxon>
        <taxon>Solanoideae</taxon>
        <taxon>Solaneae</taxon>
        <taxon>Solanum</taxon>
    </lineage>
</organism>
<proteinExistence type="predicted"/>
<dbReference type="HOGENOM" id="CLU_2254975_0_0_1"/>
<dbReference type="Proteomes" id="UP000011115">
    <property type="component" value="Unassembled WGS sequence"/>
</dbReference>
<evidence type="ECO:0000256" key="1">
    <source>
        <dbReference type="SAM" id="Phobius"/>
    </source>
</evidence>
<keyword evidence="1" id="KW-1133">Transmembrane helix</keyword>
<accession>M1E1A1</accession>
<name>M1E1A1_SOLTU</name>
<dbReference type="InParanoid" id="M1E1A1"/>
<dbReference type="AlphaFoldDB" id="M1E1A1"/>
<evidence type="ECO:0000313" key="3">
    <source>
        <dbReference type="Proteomes" id="UP000011115"/>
    </source>
</evidence>
<dbReference type="EnsemblPlants" id="PGSC0003DMT400097724">
    <property type="protein sequence ID" value="PGSC0003DMT400097724"/>
    <property type="gene ID" value="PGSC0003DMG400047295"/>
</dbReference>
<feature type="transmembrane region" description="Helical" evidence="1">
    <location>
        <begin position="46"/>
        <end position="67"/>
    </location>
</feature>
<keyword evidence="3" id="KW-1185">Reference proteome</keyword>
<keyword evidence="1" id="KW-0812">Transmembrane</keyword>
<keyword evidence="1" id="KW-0472">Membrane</keyword>
<sequence length="104" mass="11839">MTDQTNSEFIASMNPNVGTTVIRTSENSAGGSVGEVSRCRRMTRRLALLLFHRRFVLAFSIFMFWTIGRYSTALRKYSTKRRLLLSSLFDPASSGLRALEQRVE</sequence>
<dbReference type="PaxDb" id="4113-PGSC0003DMT400097724"/>